<dbReference type="AlphaFoldDB" id="A0A1F7SIH8"/>
<dbReference type="InterPro" id="IPR036034">
    <property type="entry name" value="PDZ_sf"/>
</dbReference>
<proteinExistence type="inferred from homology"/>
<evidence type="ECO:0000256" key="8">
    <source>
        <dbReference type="ARBA" id="ARBA00022737"/>
    </source>
</evidence>
<keyword evidence="10" id="KW-0378">Hydrolase</keyword>
<evidence type="ECO:0000256" key="9">
    <source>
        <dbReference type="ARBA" id="ARBA00022764"/>
    </source>
</evidence>
<dbReference type="FunFam" id="2.40.10.120:FF:000007">
    <property type="entry name" value="Periplasmic serine endoprotease DegP-like"/>
    <property type="match status" value="1"/>
</dbReference>
<dbReference type="InterPro" id="IPR001940">
    <property type="entry name" value="Peptidase_S1C"/>
</dbReference>
<dbReference type="InterPro" id="IPR009003">
    <property type="entry name" value="Peptidase_S1_PA"/>
</dbReference>
<accession>A0A1F7SIH8</accession>
<feature type="binding site" evidence="15">
    <location>
        <begin position="269"/>
        <end position="273"/>
    </location>
    <ligand>
        <name>substrate</name>
    </ligand>
</feature>
<comment type="similarity">
    <text evidence="3">Belongs to the peptidase S1C family.</text>
</comment>
<evidence type="ECO:0000313" key="18">
    <source>
        <dbReference type="Proteomes" id="UP000178082"/>
    </source>
</evidence>
<comment type="caution">
    <text evidence="17">The sequence shown here is derived from an EMBL/GenBank/DDBJ whole genome shotgun (WGS) entry which is preliminary data.</text>
</comment>
<evidence type="ECO:0000256" key="6">
    <source>
        <dbReference type="ARBA" id="ARBA00022670"/>
    </source>
</evidence>
<dbReference type="Gene3D" id="2.30.42.10">
    <property type="match status" value="2"/>
</dbReference>
<dbReference type="EC" id="3.4.21.107" evidence="4"/>
<evidence type="ECO:0000259" key="16">
    <source>
        <dbReference type="PROSITE" id="PS50106"/>
    </source>
</evidence>
<keyword evidence="7" id="KW-0732">Signal</keyword>
<dbReference type="InterPro" id="IPR011782">
    <property type="entry name" value="Pept_S1C_Do"/>
</dbReference>
<evidence type="ECO:0000256" key="15">
    <source>
        <dbReference type="PIRSR" id="PIRSR611782-2"/>
    </source>
</evidence>
<dbReference type="PANTHER" id="PTHR22939">
    <property type="entry name" value="SERINE PROTEASE FAMILY S1C HTRA-RELATED"/>
    <property type="match status" value="1"/>
</dbReference>
<dbReference type="STRING" id="1817883.A3G31_08860"/>
<evidence type="ECO:0000313" key="17">
    <source>
        <dbReference type="EMBL" id="OGL53014.1"/>
    </source>
</evidence>
<evidence type="ECO:0000256" key="11">
    <source>
        <dbReference type="ARBA" id="ARBA00022825"/>
    </source>
</evidence>
<dbReference type="PANTHER" id="PTHR22939:SF130">
    <property type="entry name" value="PERIPLASMIC SERINE ENDOPROTEASE DEGP-LIKE-RELATED"/>
    <property type="match status" value="1"/>
</dbReference>
<keyword evidence="8" id="KW-0677">Repeat</keyword>
<protein>
    <recommendedName>
        <fullName evidence="5">Probable periplasmic serine endoprotease DegP-like</fullName>
        <ecNumber evidence="4">3.4.21.107</ecNumber>
    </recommendedName>
    <alternativeName>
        <fullName evidence="13">Protease Do</fullName>
    </alternativeName>
</protein>
<comment type="subcellular location">
    <subcellularLocation>
        <location evidence="2">Periplasm</location>
    </subcellularLocation>
</comment>
<evidence type="ECO:0000256" key="14">
    <source>
        <dbReference type="PIRSR" id="PIRSR611782-1"/>
    </source>
</evidence>
<keyword evidence="9" id="KW-0574">Periplasm</keyword>
<dbReference type="Gene3D" id="2.40.10.10">
    <property type="entry name" value="Trypsin-like serine proteases"/>
    <property type="match status" value="2"/>
</dbReference>
<feature type="active site" description="Charge relay system" evidence="14">
    <location>
        <position position="253"/>
    </location>
</feature>
<feature type="binding site" evidence="15">
    <location>
        <position position="149"/>
    </location>
    <ligand>
        <name>substrate</name>
    </ligand>
</feature>
<keyword evidence="11" id="KW-0720">Serine protease</keyword>
<dbReference type="InterPro" id="IPR001478">
    <property type="entry name" value="PDZ"/>
</dbReference>
<feature type="active site" description="Charge relay system" evidence="14">
    <location>
        <position position="149"/>
    </location>
</feature>
<dbReference type="CDD" id="cd10839">
    <property type="entry name" value="cpPDZ1_DegP-like"/>
    <property type="match status" value="1"/>
</dbReference>
<dbReference type="SUPFAM" id="SSF50494">
    <property type="entry name" value="Trypsin-like serine proteases"/>
    <property type="match status" value="1"/>
</dbReference>
<gene>
    <name evidence="17" type="ORF">A3G31_08860</name>
</gene>
<dbReference type="PROSITE" id="PS50106">
    <property type="entry name" value="PDZ"/>
    <property type="match status" value="2"/>
</dbReference>
<dbReference type="Proteomes" id="UP000178082">
    <property type="component" value="Unassembled WGS sequence"/>
</dbReference>
<evidence type="ECO:0000256" key="2">
    <source>
        <dbReference type="ARBA" id="ARBA00004418"/>
    </source>
</evidence>
<organism evidence="17 18">
    <name type="scientific">Candidatus Schekmanbacteria bacterium RIFCSPLOWO2_12_FULL_38_15</name>
    <dbReference type="NCBI Taxonomy" id="1817883"/>
    <lineage>
        <taxon>Bacteria</taxon>
        <taxon>Candidatus Schekmaniibacteriota</taxon>
    </lineage>
</organism>
<feature type="domain" description="PDZ" evidence="16">
    <location>
        <begin position="410"/>
        <end position="474"/>
    </location>
</feature>
<dbReference type="PRINTS" id="PR00834">
    <property type="entry name" value="PROTEASES2C"/>
</dbReference>
<dbReference type="SMART" id="SM00228">
    <property type="entry name" value="PDZ"/>
    <property type="match status" value="2"/>
</dbReference>
<dbReference type="Pfam" id="PF13180">
    <property type="entry name" value="PDZ_2"/>
    <property type="match status" value="2"/>
</dbReference>
<name>A0A1F7SIH8_9BACT</name>
<evidence type="ECO:0000256" key="7">
    <source>
        <dbReference type="ARBA" id="ARBA00022729"/>
    </source>
</evidence>
<keyword evidence="6" id="KW-0645">Protease</keyword>
<evidence type="ECO:0000256" key="4">
    <source>
        <dbReference type="ARBA" id="ARBA00013035"/>
    </source>
</evidence>
<evidence type="ECO:0000256" key="5">
    <source>
        <dbReference type="ARBA" id="ARBA00013958"/>
    </source>
</evidence>
<evidence type="ECO:0000256" key="13">
    <source>
        <dbReference type="ARBA" id="ARBA00032850"/>
    </source>
</evidence>
<comment type="catalytic activity">
    <reaction evidence="1">
        <text>Acts on substrates that are at least partially unfolded. The cleavage site P1 residue is normally between a pair of hydrophobic residues, such as Val-|-Val.</text>
        <dbReference type="EC" id="3.4.21.107"/>
    </reaction>
</comment>
<feature type="domain" description="PDZ" evidence="16">
    <location>
        <begin position="289"/>
        <end position="385"/>
    </location>
</feature>
<dbReference type="EMBL" id="MGDI01000028">
    <property type="protein sequence ID" value="OGL53014.1"/>
    <property type="molecule type" value="Genomic_DNA"/>
</dbReference>
<evidence type="ECO:0000256" key="10">
    <source>
        <dbReference type="ARBA" id="ARBA00022801"/>
    </source>
</evidence>
<dbReference type="NCBIfam" id="TIGR02037">
    <property type="entry name" value="degP_htrA_DO"/>
    <property type="match status" value="1"/>
</dbReference>
<reference evidence="17 18" key="1">
    <citation type="journal article" date="2016" name="Nat. Commun.">
        <title>Thousands of microbial genomes shed light on interconnected biogeochemical processes in an aquifer system.</title>
        <authorList>
            <person name="Anantharaman K."/>
            <person name="Brown C.T."/>
            <person name="Hug L.A."/>
            <person name="Sharon I."/>
            <person name="Castelle C.J."/>
            <person name="Probst A.J."/>
            <person name="Thomas B.C."/>
            <person name="Singh A."/>
            <person name="Wilkins M.J."/>
            <person name="Karaoz U."/>
            <person name="Brodie E.L."/>
            <person name="Williams K.H."/>
            <person name="Hubbard S.S."/>
            <person name="Banfield J.F."/>
        </authorList>
    </citation>
    <scope>NUCLEOTIDE SEQUENCE [LARGE SCALE GENOMIC DNA]</scope>
</reference>
<sequence length="508" mass="54981">MLKRSVSFIVVLVVGLVCGFYLSSIPAISENLKLNGLLQNASGKFWEEGKEFPPVISGGRPASFADLADKEKPAVVNISTRKTIKRQEHSPFDGFGGPYGKREQNPFGDFFGNDFFDRFFEGMPKEYRQQSLGSGFIISADGYIVTNNHVVENADDIKVKLSTGKVYDAQIVGRDKKTDLALIKIKGPDNLSVAVLGDSDKLRVGDWVMAIGNPFGFEHSVTVGVVSAKGRVIGAGQYDDFIQTDASINPGNSGGPLFDINGNVIGINSTIIAWGQGIGFAIPINLAKELLPQMKDKGKVRRSWLGVVVQDITEDLAKSFSLKSSKGALVADVVRNGPAEKAGIKRGDVITKFSGKEVENSRELSRKAASSEVGKKVEVILMREGQEKKFEVALEEYPSDGSSFGEDEGSEEGESAKLGISVQDITPEIAERLGSKDTKGVVISDVGSGSEAEDSGLRRGDIIKEVNRRIVNNVKDFKKEMGKAKLKDGILFLVQRGETTFFVTIKKG</sequence>
<evidence type="ECO:0000256" key="3">
    <source>
        <dbReference type="ARBA" id="ARBA00010541"/>
    </source>
</evidence>
<evidence type="ECO:0000256" key="1">
    <source>
        <dbReference type="ARBA" id="ARBA00001772"/>
    </source>
</evidence>
<dbReference type="InterPro" id="IPR043504">
    <property type="entry name" value="Peptidase_S1_PA_chymotrypsin"/>
</dbReference>
<keyword evidence="12" id="KW-0346">Stress response</keyword>
<evidence type="ECO:0000256" key="12">
    <source>
        <dbReference type="ARBA" id="ARBA00023016"/>
    </source>
</evidence>
<dbReference type="GO" id="GO:0030313">
    <property type="term" value="C:cell envelope"/>
    <property type="evidence" value="ECO:0007669"/>
    <property type="project" value="UniProtKB-SubCell"/>
</dbReference>
<dbReference type="SUPFAM" id="SSF50156">
    <property type="entry name" value="PDZ domain-like"/>
    <property type="match status" value="2"/>
</dbReference>
<dbReference type="GO" id="GO:0006508">
    <property type="term" value="P:proteolysis"/>
    <property type="evidence" value="ECO:0007669"/>
    <property type="project" value="UniProtKB-KW"/>
</dbReference>
<dbReference type="GO" id="GO:0004252">
    <property type="term" value="F:serine-type endopeptidase activity"/>
    <property type="evidence" value="ECO:0007669"/>
    <property type="project" value="InterPro"/>
</dbReference>
<feature type="binding site" evidence="15">
    <location>
        <position position="179"/>
    </location>
    <ligand>
        <name>substrate</name>
    </ligand>
</feature>
<feature type="active site" description="Charge relay system" evidence="14">
    <location>
        <position position="179"/>
    </location>
</feature>
<dbReference type="Pfam" id="PF13365">
    <property type="entry name" value="Trypsin_2"/>
    <property type="match status" value="1"/>
</dbReference>
<feature type="binding site" evidence="15">
    <location>
        <begin position="251"/>
        <end position="253"/>
    </location>
    <ligand>
        <name>substrate</name>
    </ligand>
</feature>